<evidence type="ECO:0000256" key="1">
    <source>
        <dbReference type="SAM" id="MobiDB-lite"/>
    </source>
</evidence>
<organism evidence="2 3">
    <name type="scientific">Phlebiopsis gigantea (strain 11061_1 CR5-6)</name>
    <name type="common">White-rot fungus</name>
    <name type="synonym">Peniophora gigantea</name>
    <dbReference type="NCBI Taxonomy" id="745531"/>
    <lineage>
        <taxon>Eukaryota</taxon>
        <taxon>Fungi</taxon>
        <taxon>Dikarya</taxon>
        <taxon>Basidiomycota</taxon>
        <taxon>Agaricomycotina</taxon>
        <taxon>Agaricomycetes</taxon>
        <taxon>Polyporales</taxon>
        <taxon>Phanerochaetaceae</taxon>
        <taxon>Phlebiopsis</taxon>
    </lineage>
</organism>
<protein>
    <submittedName>
        <fullName evidence="2">Uncharacterized protein</fullName>
    </submittedName>
</protein>
<dbReference type="Proteomes" id="UP000053257">
    <property type="component" value="Unassembled WGS sequence"/>
</dbReference>
<evidence type="ECO:0000313" key="2">
    <source>
        <dbReference type="EMBL" id="KIP02251.1"/>
    </source>
</evidence>
<proteinExistence type="predicted"/>
<accession>A0A0C3RQT3</accession>
<feature type="region of interest" description="Disordered" evidence="1">
    <location>
        <begin position="108"/>
        <end position="143"/>
    </location>
</feature>
<sequence length="240" mass="26558">MGGSKPNHRGTRRPPMIRGRELAGGGSDHPPRWREGWRRYRRRAERACVRARLRTSCRSLCRGPCASIRARVPALHRLELRSHLSGVGPGAHFDFVAAHCRARVPSRRGRAAGPCDPQRPPFEVNSGLRPREERDGRAAAQTTRSFRARRVGCALSGGACGAQQLQPEHHVKGAQDAPYPRSSKRAAPLFCLRDGRITARERAVRTAAERRRRALGVTMAAAGGGKVHAHRDWQGRPPRI</sequence>
<reference evidence="2 3" key="1">
    <citation type="journal article" date="2014" name="PLoS Genet.">
        <title>Analysis of the Phlebiopsis gigantea genome, transcriptome and secretome provides insight into its pioneer colonization strategies of wood.</title>
        <authorList>
            <person name="Hori C."/>
            <person name="Ishida T."/>
            <person name="Igarashi K."/>
            <person name="Samejima M."/>
            <person name="Suzuki H."/>
            <person name="Master E."/>
            <person name="Ferreira P."/>
            <person name="Ruiz-Duenas F.J."/>
            <person name="Held B."/>
            <person name="Canessa P."/>
            <person name="Larrondo L.F."/>
            <person name="Schmoll M."/>
            <person name="Druzhinina I.S."/>
            <person name="Kubicek C.P."/>
            <person name="Gaskell J.A."/>
            <person name="Kersten P."/>
            <person name="St John F."/>
            <person name="Glasner J."/>
            <person name="Sabat G."/>
            <person name="Splinter BonDurant S."/>
            <person name="Syed K."/>
            <person name="Yadav J."/>
            <person name="Mgbeahuruike A.C."/>
            <person name="Kovalchuk A."/>
            <person name="Asiegbu F.O."/>
            <person name="Lackner G."/>
            <person name="Hoffmeister D."/>
            <person name="Rencoret J."/>
            <person name="Gutierrez A."/>
            <person name="Sun H."/>
            <person name="Lindquist E."/>
            <person name="Barry K."/>
            <person name="Riley R."/>
            <person name="Grigoriev I.V."/>
            <person name="Henrissat B."/>
            <person name="Kues U."/>
            <person name="Berka R.M."/>
            <person name="Martinez A.T."/>
            <person name="Covert S.F."/>
            <person name="Blanchette R.A."/>
            <person name="Cullen D."/>
        </authorList>
    </citation>
    <scope>NUCLEOTIDE SEQUENCE [LARGE SCALE GENOMIC DNA]</scope>
    <source>
        <strain evidence="2 3">11061_1 CR5-6</strain>
    </source>
</reference>
<dbReference type="EMBL" id="KN840689">
    <property type="protein sequence ID" value="KIP02251.1"/>
    <property type="molecule type" value="Genomic_DNA"/>
</dbReference>
<keyword evidence="3" id="KW-1185">Reference proteome</keyword>
<evidence type="ECO:0000313" key="3">
    <source>
        <dbReference type="Proteomes" id="UP000053257"/>
    </source>
</evidence>
<feature type="region of interest" description="Disordered" evidence="1">
    <location>
        <begin position="1"/>
        <end position="32"/>
    </location>
</feature>
<name>A0A0C3RQT3_PHLG1</name>
<feature type="compositionally biased region" description="Basic residues" evidence="1">
    <location>
        <begin position="1"/>
        <end position="12"/>
    </location>
</feature>
<dbReference type="HOGENOM" id="CLU_1156764_0_0_1"/>
<dbReference type="AlphaFoldDB" id="A0A0C3RQT3"/>
<gene>
    <name evidence="2" type="ORF">PHLGIDRAFT_304651</name>
</gene>